<dbReference type="Ensembl" id="ENSLLTT00000000342.1">
    <property type="protein sequence ID" value="ENSLLTP00000000333.1"/>
    <property type="gene ID" value="ENSLLTG00000000275.1"/>
</dbReference>
<evidence type="ECO:0000259" key="7">
    <source>
        <dbReference type="PROSITE" id="PS50001"/>
    </source>
</evidence>
<dbReference type="GO" id="GO:0046935">
    <property type="term" value="F:1-phosphatidylinositol-3-kinase regulator activity"/>
    <property type="evidence" value="ECO:0007669"/>
    <property type="project" value="TreeGrafter"/>
</dbReference>
<evidence type="ECO:0000256" key="2">
    <source>
        <dbReference type="ARBA" id="ARBA00022604"/>
    </source>
</evidence>
<dbReference type="Pfam" id="PF07525">
    <property type="entry name" value="SOCS_box"/>
    <property type="match status" value="1"/>
</dbReference>
<organism evidence="9 10">
    <name type="scientific">Laticauda laticaudata</name>
    <name type="common">Blue-ringed sea krait</name>
    <name type="synonym">Blue-lipped sea krait</name>
    <dbReference type="NCBI Taxonomy" id="8630"/>
    <lineage>
        <taxon>Eukaryota</taxon>
        <taxon>Metazoa</taxon>
        <taxon>Chordata</taxon>
        <taxon>Craniata</taxon>
        <taxon>Vertebrata</taxon>
        <taxon>Euteleostomi</taxon>
        <taxon>Lepidosauria</taxon>
        <taxon>Squamata</taxon>
        <taxon>Bifurcata</taxon>
        <taxon>Unidentata</taxon>
        <taxon>Episquamata</taxon>
        <taxon>Toxicofera</taxon>
        <taxon>Serpentes</taxon>
        <taxon>Colubroidea</taxon>
        <taxon>Elapidae</taxon>
        <taxon>Laticaudinae</taxon>
        <taxon>Laticauda</taxon>
    </lineage>
</organism>
<dbReference type="PROSITE" id="PS50001">
    <property type="entry name" value="SH2"/>
    <property type="match status" value="1"/>
</dbReference>
<comment type="pathway">
    <text evidence="1">Protein modification; protein ubiquitination.</text>
</comment>
<dbReference type="InterPro" id="IPR001496">
    <property type="entry name" value="SOCS_box"/>
</dbReference>
<feature type="domain" description="SOCS box" evidence="8">
    <location>
        <begin position="160"/>
        <end position="209"/>
    </location>
</feature>
<dbReference type="Proteomes" id="UP000694406">
    <property type="component" value="Unplaced"/>
</dbReference>
<sequence length="209" mass="23119">MVGLLAREVSRKGEAIVSSQHSKWKRPFLRILSKTSFCGEFERVESALERLEASGFYWGSLSGAEAKRLLTSQPPGVFLVRDSSNHHHLFTLSVRTRTGITNLRIQQQDSAFHLEALPGAGHPPTFSCVVQLVEYYLCLGAVEGGPCYLEREGQPPVPLALSQPLRCKVPTLQELCRRALRASVQGRGDTRAQLQRLPVPQALLNSICS</sequence>
<keyword evidence="2" id="KW-0341">Growth regulation</keyword>
<keyword evidence="4" id="KW-0833">Ubl conjugation pathway</keyword>
<feature type="domain" description="SH2" evidence="7">
    <location>
        <begin position="56"/>
        <end position="136"/>
    </location>
</feature>
<evidence type="ECO:0000313" key="10">
    <source>
        <dbReference type="Proteomes" id="UP000694406"/>
    </source>
</evidence>
<protein>
    <recommendedName>
        <fullName evidence="11">Suppressor of cytokine signaling 3</fullName>
    </recommendedName>
</protein>
<evidence type="ECO:0000256" key="4">
    <source>
        <dbReference type="ARBA" id="ARBA00022786"/>
    </source>
</evidence>
<evidence type="ECO:0000313" key="9">
    <source>
        <dbReference type="Ensembl" id="ENSLLTP00000000333.1"/>
    </source>
</evidence>
<evidence type="ECO:0000256" key="1">
    <source>
        <dbReference type="ARBA" id="ARBA00004906"/>
    </source>
</evidence>
<proteinExistence type="predicted"/>
<keyword evidence="10" id="KW-1185">Reference proteome</keyword>
<evidence type="ECO:0000256" key="3">
    <source>
        <dbReference type="ARBA" id="ARBA00022700"/>
    </source>
</evidence>
<name>A0A8C5WMP3_LATLA</name>
<dbReference type="SUPFAM" id="SSF158235">
    <property type="entry name" value="SOCS box-like"/>
    <property type="match status" value="1"/>
</dbReference>
<dbReference type="Pfam" id="PF00017">
    <property type="entry name" value="SH2"/>
    <property type="match status" value="1"/>
</dbReference>
<evidence type="ECO:0000256" key="5">
    <source>
        <dbReference type="ARBA" id="ARBA00022999"/>
    </source>
</evidence>
<dbReference type="SUPFAM" id="SSF55550">
    <property type="entry name" value="SH2 domain"/>
    <property type="match status" value="1"/>
</dbReference>
<dbReference type="InterPro" id="IPR036860">
    <property type="entry name" value="SH2_dom_sf"/>
</dbReference>
<accession>A0A8C5WMP3</accession>
<evidence type="ECO:0000256" key="6">
    <source>
        <dbReference type="PROSITE-ProRule" id="PRU00191"/>
    </source>
</evidence>
<dbReference type="SMART" id="SM00252">
    <property type="entry name" value="SH2"/>
    <property type="match status" value="1"/>
</dbReference>
<dbReference type="PANTHER" id="PTHR10155">
    <property type="entry name" value="PHOSPHATIDYLINOSITOL 3-KINASE REGULATORY SUBUNIT"/>
    <property type="match status" value="1"/>
</dbReference>
<dbReference type="Gene3D" id="3.30.505.10">
    <property type="entry name" value="SH2 domain"/>
    <property type="match status" value="1"/>
</dbReference>
<dbReference type="UniPathway" id="UPA00143"/>
<keyword evidence="3" id="KW-0734">Signal transduction inhibitor</keyword>
<evidence type="ECO:0008006" key="11">
    <source>
        <dbReference type="Google" id="ProtNLM"/>
    </source>
</evidence>
<dbReference type="PROSITE" id="PS50225">
    <property type="entry name" value="SOCS"/>
    <property type="match status" value="1"/>
</dbReference>
<evidence type="ECO:0000259" key="8">
    <source>
        <dbReference type="PROSITE" id="PS50225"/>
    </source>
</evidence>
<dbReference type="GO" id="GO:0035556">
    <property type="term" value="P:intracellular signal transduction"/>
    <property type="evidence" value="ECO:0007669"/>
    <property type="project" value="InterPro"/>
</dbReference>
<dbReference type="GeneTree" id="ENSGT00940000169677"/>
<dbReference type="InterPro" id="IPR000980">
    <property type="entry name" value="SH2"/>
</dbReference>
<dbReference type="AlphaFoldDB" id="A0A8C5WMP3"/>
<keyword evidence="5 6" id="KW-0727">SH2 domain</keyword>
<dbReference type="InterPro" id="IPR036036">
    <property type="entry name" value="SOCS_box-like_dom_sf"/>
</dbReference>
<dbReference type="GO" id="GO:0046854">
    <property type="term" value="P:phosphatidylinositol phosphate biosynthetic process"/>
    <property type="evidence" value="ECO:0007669"/>
    <property type="project" value="TreeGrafter"/>
</dbReference>
<dbReference type="PANTHER" id="PTHR10155:SF36">
    <property type="entry name" value="SUPPRESSOR OF CYTOKINE SIGNALING 3"/>
    <property type="match status" value="1"/>
</dbReference>
<reference evidence="9" key="2">
    <citation type="submission" date="2025-09" db="UniProtKB">
        <authorList>
            <consortium name="Ensembl"/>
        </authorList>
    </citation>
    <scope>IDENTIFICATION</scope>
</reference>
<dbReference type="GO" id="GO:0009968">
    <property type="term" value="P:negative regulation of signal transduction"/>
    <property type="evidence" value="ECO:0007669"/>
    <property type="project" value="UniProtKB-KW"/>
</dbReference>
<dbReference type="GO" id="GO:0005942">
    <property type="term" value="C:phosphatidylinositol 3-kinase complex"/>
    <property type="evidence" value="ECO:0007669"/>
    <property type="project" value="TreeGrafter"/>
</dbReference>
<dbReference type="GO" id="GO:0016567">
    <property type="term" value="P:protein ubiquitination"/>
    <property type="evidence" value="ECO:0007669"/>
    <property type="project" value="UniProtKB-UniPathway"/>
</dbReference>
<reference evidence="9" key="1">
    <citation type="submission" date="2025-08" db="UniProtKB">
        <authorList>
            <consortium name="Ensembl"/>
        </authorList>
    </citation>
    <scope>IDENTIFICATION</scope>
</reference>